<dbReference type="GO" id="GO:0003725">
    <property type="term" value="F:double-stranded RNA binding"/>
    <property type="evidence" value="ECO:0007669"/>
    <property type="project" value="UniProtKB-UniRule"/>
</dbReference>
<protein>
    <recommendedName>
        <fullName evidence="4 14">Threonylcarbamoyl-AMP synthase</fullName>
        <shortName evidence="14">TC-AMP synthase</shortName>
        <ecNumber evidence="3 14">2.7.7.87</ecNumber>
    </recommendedName>
    <alternativeName>
        <fullName evidence="11 14">L-threonylcarbamoyladenylate synthase</fullName>
    </alternativeName>
</protein>
<evidence type="ECO:0000256" key="3">
    <source>
        <dbReference type="ARBA" id="ARBA00012584"/>
    </source>
</evidence>
<dbReference type="GO" id="GO:0005737">
    <property type="term" value="C:cytoplasm"/>
    <property type="evidence" value="ECO:0007669"/>
    <property type="project" value="UniProtKB-SubCell"/>
</dbReference>
<evidence type="ECO:0000256" key="7">
    <source>
        <dbReference type="ARBA" id="ARBA00022694"/>
    </source>
</evidence>
<evidence type="ECO:0000256" key="9">
    <source>
        <dbReference type="ARBA" id="ARBA00022741"/>
    </source>
</evidence>
<comment type="subcellular location">
    <subcellularLocation>
        <location evidence="1 14">Cytoplasm</location>
    </subcellularLocation>
</comment>
<evidence type="ECO:0000256" key="4">
    <source>
        <dbReference type="ARBA" id="ARBA00015492"/>
    </source>
</evidence>
<evidence type="ECO:0000256" key="2">
    <source>
        <dbReference type="ARBA" id="ARBA00007663"/>
    </source>
</evidence>
<reference evidence="17" key="1">
    <citation type="submission" date="2018-04" db="EMBL/GenBank/DDBJ databases">
        <title>Whole genome sequencing of Hypsizygus marmoreus.</title>
        <authorList>
            <person name="Choi I.-G."/>
            <person name="Min B."/>
            <person name="Kim J.-G."/>
            <person name="Kim S."/>
            <person name="Oh Y.-L."/>
            <person name="Kong W.-S."/>
            <person name="Park H."/>
            <person name="Jeong J."/>
            <person name="Song E.-S."/>
        </authorList>
    </citation>
    <scope>NUCLEOTIDE SEQUENCE [LARGE SCALE GENOMIC DNA]</scope>
    <source>
        <strain evidence="17">51987-8</strain>
    </source>
</reference>
<dbReference type="NCBIfam" id="TIGR00057">
    <property type="entry name" value="L-threonylcarbamoyladenylate synthase"/>
    <property type="match status" value="1"/>
</dbReference>
<keyword evidence="5 14" id="KW-0963">Cytoplasm</keyword>
<dbReference type="PANTHER" id="PTHR17490">
    <property type="entry name" value="SUA5"/>
    <property type="match status" value="1"/>
</dbReference>
<evidence type="ECO:0000256" key="14">
    <source>
        <dbReference type="PIRNR" id="PIRNR004930"/>
    </source>
</evidence>
<evidence type="ECO:0000256" key="5">
    <source>
        <dbReference type="ARBA" id="ARBA00022490"/>
    </source>
</evidence>
<keyword evidence="9 14" id="KW-0547">Nucleotide-binding</keyword>
<feature type="binding site" evidence="15">
    <location>
        <position position="83"/>
    </location>
    <ligand>
        <name>ATP</name>
        <dbReference type="ChEBI" id="CHEBI:30616"/>
    </ligand>
</feature>
<feature type="binding site" evidence="15">
    <location>
        <position position="146"/>
    </location>
    <ligand>
        <name>L-threonine</name>
        <dbReference type="ChEBI" id="CHEBI:57926"/>
    </ligand>
</feature>
<dbReference type="GO" id="GO:0005524">
    <property type="term" value="F:ATP binding"/>
    <property type="evidence" value="ECO:0007669"/>
    <property type="project" value="UniProtKB-UniRule"/>
</dbReference>
<dbReference type="InterPro" id="IPR006070">
    <property type="entry name" value="Sua5-like_dom"/>
</dbReference>
<evidence type="ECO:0000313" key="18">
    <source>
        <dbReference type="Proteomes" id="UP000076154"/>
    </source>
</evidence>
<feature type="binding site" evidence="15">
    <location>
        <position position="168"/>
    </location>
    <ligand>
        <name>ATP</name>
        <dbReference type="ChEBI" id="CHEBI:30616"/>
    </ligand>
</feature>
<accession>A0A369JPI8</accession>
<feature type="binding site" evidence="15">
    <location>
        <position position="56"/>
    </location>
    <ligand>
        <name>L-threonine</name>
        <dbReference type="ChEBI" id="CHEBI:57926"/>
    </ligand>
</feature>
<dbReference type="FunFam" id="3.90.870.10:FF:000008">
    <property type="entry name" value="Threonylcarbamoyl-AMP synthase"/>
    <property type="match status" value="1"/>
</dbReference>
<comment type="similarity">
    <text evidence="2 14">Belongs to the SUA5 family.</text>
</comment>
<keyword evidence="18" id="KW-1185">Reference proteome</keyword>
<keyword evidence="7 14" id="KW-0819">tRNA processing</keyword>
<feature type="binding site" evidence="15">
    <location>
        <position position="206"/>
    </location>
    <ligand>
        <name>L-threonine</name>
        <dbReference type="ChEBI" id="CHEBI:57926"/>
    </ligand>
</feature>
<dbReference type="GO" id="GO:0000049">
    <property type="term" value="F:tRNA binding"/>
    <property type="evidence" value="ECO:0007669"/>
    <property type="project" value="TreeGrafter"/>
</dbReference>
<gene>
    <name evidence="17" type="primary">sua5</name>
    <name evidence="17" type="ORF">Hypma_010261</name>
</gene>
<evidence type="ECO:0000256" key="11">
    <source>
        <dbReference type="ARBA" id="ARBA00029774"/>
    </source>
</evidence>
<dbReference type="STRING" id="39966.A0A369JPI8"/>
<keyword evidence="6 14" id="KW-0808">Transferase</keyword>
<dbReference type="InterPro" id="IPR050156">
    <property type="entry name" value="TC-AMP_synthase_SUA5"/>
</dbReference>
<dbReference type="AlphaFoldDB" id="A0A369JPI8"/>
<evidence type="ECO:0000256" key="1">
    <source>
        <dbReference type="ARBA" id="ARBA00004496"/>
    </source>
</evidence>
<dbReference type="Gene3D" id="3.90.870.10">
    <property type="entry name" value="DHBP synthase"/>
    <property type="match status" value="1"/>
</dbReference>
<feature type="binding site" evidence="15">
    <location>
        <position position="274"/>
    </location>
    <ligand>
        <name>ATP</name>
        <dbReference type="ChEBI" id="CHEBI:30616"/>
    </ligand>
</feature>
<feature type="binding site" evidence="15">
    <location>
        <position position="222"/>
    </location>
    <ligand>
        <name>ATP</name>
        <dbReference type="ChEBI" id="CHEBI:30616"/>
    </ligand>
</feature>
<feature type="binding site" evidence="15">
    <location>
        <position position="142"/>
    </location>
    <ligand>
        <name>L-threonine</name>
        <dbReference type="ChEBI" id="CHEBI:57926"/>
    </ligand>
</feature>
<dbReference type="GO" id="GO:0002949">
    <property type="term" value="P:tRNA threonylcarbamoyladenosine modification"/>
    <property type="evidence" value="ECO:0007669"/>
    <property type="project" value="UniProtKB-ARBA"/>
</dbReference>
<evidence type="ECO:0000259" key="16">
    <source>
        <dbReference type="PROSITE" id="PS51163"/>
    </source>
</evidence>
<dbReference type="GO" id="GO:0061710">
    <property type="term" value="F:L-threonylcarbamoyladenylate synthase"/>
    <property type="evidence" value="ECO:0007669"/>
    <property type="project" value="UniProtKB-EC"/>
</dbReference>
<dbReference type="PROSITE" id="PS51163">
    <property type="entry name" value="YRDC"/>
    <property type="match status" value="1"/>
</dbReference>
<evidence type="ECO:0000256" key="13">
    <source>
        <dbReference type="ARBA" id="ARBA00056339"/>
    </source>
</evidence>
<sequence length="399" mass="43353">MTPVSTRVLKCDSSAIHFHPESDQPEITSAETLNALKIATHHLVDLLEPVAFPTETVYGLGAVALSTPATTRIFSTKGRPADNPLIVHVSSFAMLKTLLPEGYVLSRAYQALIKHFWPGPLTLLFPRDARIIPTIITANQSTVAIRMPSHPVARALIAIANVPLAAPSANSSGKPSPTRAEHVFRDLNGKINIILDGGACGVGLESTVVDGLHDDGKIRVLRPGGVTVEDIQRVLRAELHDTESVPEVLVHRRDYLDEAMEQAPTTPGMKYRHYSPSVPLTLLLTSSPPPAGSQPIAATSFFASLKGTKSLKVGVLAPSDSMLWEYLSRMDGLEWCRYPLGPVAEPAVIAHHLFDGLLTLEKEGVDFMLIEEIKEDQEGLAIMNRVRKAAGDVRWIAFE</sequence>
<dbReference type="InterPro" id="IPR005145">
    <property type="entry name" value="Sua5_C"/>
</dbReference>
<comment type="caution">
    <text evidence="17">The sequence shown here is derived from an EMBL/GenBank/DDBJ whole genome shotgun (WGS) entry which is preliminary data.</text>
</comment>
<feature type="domain" description="YrdC-like" evidence="16">
    <location>
        <begin position="33"/>
        <end position="226"/>
    </location>
</feature>
<evidence type="ECO:0000256" key="8">
    <source>
        <dbReference type="ARBA" id="ARBA00022695"/>
    </source>
</evidence>
<evidence type="ECO:0000256" key="10">
    <source>
        <dbReference type="ARBA" id="ARBA00022840"/>
    </source>
</evidence>
<comment type="catalytic activity">
    <reaction evidence="12 14">
        <text>L-threonine + hydrogencarbonate + ATP = L-threonylcarbamoyladenylate + diphosphate + H2O</text>
        <dbReference type="Rhea" id="RHEA:36407"/>
        <dbReference type="ChEBI" id="CHEBI:15377"/>
        <dbReference type="ChEBI" id="CHEBI:17544"/>
        <dbReference type="ChEBI" id="CHEBI:30616"/>
        <dbReference type="ChEBI" id="CHEBI:33019"/>
        <dbReference type="ChEBI" id="CHEBI:57926"/>
        <dbReference type="ChEBI" id="CHEBI:73682"/>
        <dbReference type="EC" id="2.7.7.87"/>
    </reaction>
</comment>
<feature type="binding site" evidence="15">
    <location>
        <position position="79"/>
    </location>
    <ligand>
        <name>ATP</name>
        <dbReference type="ChEBI" id="CHEBI:30616"/>
    </ligand>
</feature>
<feature type="binding site" evidence="15">
    <location>
        <position position="166"/>
    </location>
    <ligand>
        <name>L-threonine</name>
        <dbReference type="ChEBI" id="CHEBI:57926"/>
    </ligand>
</feature>
<dbReference type="Pfam" id="PF03481">
    <property type="entry name" value="Sua5_C"/>
    <property type="match status" value="1"/>
</dbReference>
<dbReference type="Gene3D" id="3.40.50.11030">
    <property type="entry name" value="Threonylcarbamoyl-AMP synthase, C-terminal domain"/>
    <property type="match status" value="1"/>
</dbReference>
<dbReference type="InterPro" id="IPR010923">
    <property type="entry name" value="T(6)A37_SUA5"/>
</dbReference>
<feature type="binding site" evidence="15">
    <location>
        <position position="88"/>
    </location>
    <ligand>
        <name>L-threonine</name>
        <dbReference type="ChEBI" id="CHEBI:57926"/>
    </ligand>
</feature>
<feature type="binding site" evidence="15">
    <location>
        <position position="176"/>
    </location>
    <ligand>
        <name>ATP</name>
        <dbReference type="ChEBI" id="CHEBI:30616"/>
    </ligand>
</feature>
<name>A0A369JPI8_HYPMA</name>
<dbReference type="PANTHER" id="PTHR17490:SF16">
    <property type="entry name" value="THREONYLCARBAMOYL-AMP SYNTHASE"/>
    <property type="match status" value="1"/>
</dbReference>
<evidence type="ECO:0000313" key="17">
    <source>
        <dbReference type="EMBL" id="RDB22467.1"/>
    </source>
</evidence>
<dbReference type="Pfam" id="PF01300">
    <property type="entry name" value="Sua5_yciO_yrdC"/>
    <property type="match status" value="1"/>
</dbReference>
<dbReference type="EMBL" id="LUEZ02000049">
    <property type="protein sequence ID" value="RDB22467.1"/>
    <property type="molecule type" value="Genomic_DNA"/>
</dbReference>
<dbReference type="InterPro" id="IPR017945">
    <property type="entry name" value="DHBP_synth_RibB-like_a/b_dom"/>
</dbReference>
<dbReference type="Proteomes" id="UP000076154">
    <property type="component" value="Unassembled WGS sequence"/>
</dbReference>
<proteinExistence type="inferred from homology"/>
<evidence type="ECO:0000256" key="15">
    <source>
        <dbReference type="PIRSR" id="PIRSR004930-1"/>
    </source>
</evidence>
<organism evidence="17 18">
    <name type="scientific">Hypsizygus marmoreus</name>
    <name type="common">White beech mushroom</name>
    <name type="synonym">Agaricus marmoreus</name>
    <dbReference type="NCBI Taxonomy" id="39966"/>
    <lineage>
        <taxon>Eukaryota</taxon>
        <taxon>Fungi</taxon>
        <taxon>Dikarya</taxon>
        <taxon>Basidiomycota</taxon>
        <taxon>Agaricomycotina</taxon>
        <taxon>Agaricomycetes</taxon>
        <taxon>Agaricomycetidae</taxon>
        <taxon>Agaricales</taxon>
        <taxon>Tricholomatineae</taxon>
        <taxon>Lyophyllaceae</taxon>
        <taxon>Hypsizygus</taxon>
    </lineage>
</organism>
<dbReference type="InterPro" id="IPR038385">
    <property type="entry name" value="Sua5/YwlC_C"/>
</dbReference>
<dbReference type="SUPFAM" id="SSF55821">
    <property type="entry name" value="YrdC/RibB"/>
    <property type="match status" value="1"/>
</dbReference>
<keyword evidence="8 14" id="KW-0548">Nucleotidyltransferase</keyword>
<dbReference type="GO" id="GO:0006450">
    <property type="term" value="P:regulation of translational fidelity"/>
    <property type="evidence" value="ECO:0007669"/>
    <property type="project" value="TreeGrafter"/>
</dbReference>
<dbReference type="OrthoDB" id="412787at2759"/>
<evidence type="ECO:0000256" key="6">
    <source>
        <dbReference type="ARBA" id="ARBA00022679"/>
    </source>
</evidence>
<keyword evidence="10 14" id="KW-0067">ATP-binding</keyword>
<dbReference type="EC" id="2.7.7.87" evidence="3 14"/>
<evidence type="ECO:0000256" key="12">
    <source>
        <dbReference type="ARBA" id="ARBA00048366"/>
    </source>
</evidence>
<dbReference type="InParanoid" id="A0A369JPI8"/>
<dbReference type="PIRSF" id="PIRSF004930">
    <property type="entry name" value="Tln_factor_SUA5"/>
    <property type="match status" value="1"/>
</dbReference>
<comment type="function">
    <text evidence="13">Required for the formation of a threonylcarbamoyl group on adenosine at position 37 (t(6)A37) in tRNAs that read codons beginning with adenine. Likely catalyzes the conversion of L-threonine, HCO(3)(-)/CO(2) and ATP to give threonylcarbamoyl-AMP (TC-AMP) as the acyladenylate intermediate, with the release of diphosphate. Required for normal translation, by ensuring translation fidelity at the level of codon recognition, appropriate translation initiation selection and maintenance of reading frame. Also involved in telomere replication. Binds to single-stranded telomeric (ssTG) DNA and positively regulates telomere length.</text>
</comment>
<dbReference type="FunCoup" id="A0A369JPI8">
    <property type="interactions" value="236"/>
</dbReference>